<gene>
    <name evidence="2" type="ORF">BU26DRAFT_572838</name>
</gene>
<dbReference type="RefSeq" id="XP_033675342.1">
    <property type="nucleotide sequence ID" value="XM_033834279.1"/>
</dbReference>
<reference evidence="2" key="1">
    <citation type="journal article" date="2020" name="Stud. Mycol.">
        <title>101 Dothideomycetes genomes: a test case for predicting lifestyles and emergence of pathogens.</title>
        <authorList>
            <person name="Haridas S."/>
            <person name="Albert R."/>
            <person name="Binder M."/>
            <person name="Bloem J."/>
            <person name="Labutti K."/>
            <person name="Salamov A."/>
            <person name="Andreopoulos B."/>
            <person name="Baker S."/>
            <person name="Barry K."/>
            <person name="Bills G."/>
            <person name="Bluhm B."/>
            <person name="Cannon C."/>
            <person name="Castanera R."/>
            <person name="Culley D."/>
            <person name="Daum C."/>
            <person name="Ezra D."/>
            <person name="Gonzalez J."/>
            <person name="Henrissat B."/>
            <person name="Kuo A."/>
            <person name="Liang C."/>
            <person name="Lipzen A."/>
            <person name="Lutzoni F."/>
            <person name="Magnuson J."/>
            <person name="Mondo S."/>
            <person name="Nolan M."/>
            <person name="Ohm R."/>
            <person name="Pangilinan J."/>
            <person name="Park H.-J."/>
            <person name="Ramirez L."/>
            <person name="Alfaro M."/>
            <person name="Sun H."/>
            <person name="Tritt A."/>
            <person name="Yoshinaga Y."/>
            <person name="Zwiers L.-H."/>
            <person name="Turgeon B."/>
            <person name="Goodwin S."/>
            <person name="Spatafora J."/>
            <person name="Crous P."/>
            <person name="Grigoriev I."/>
        </authorList>
    </citation>
    <scope>NUCLEOTIDE SEQUENCE</scope>
    <source>
        <strain evidence="2">CBS 122368</strain>
    </source>
</reference>
<evidence type="ECO:0000313" key="2">
    <source>
        <dbReference type="EMBL" id="KAF2240338.1"/>
    </source>
</evidence>
<feature type="compositionally biased region" description="Basic and acidic residues" evidence="1">
    <location>
        <begin position="17"/>
        <end position="36"/>
    </location>
</feature>
<dbReference type="EMBL" id="ML987219">
    <property type="protein sequence ID" value="KAF2240338.1"/>
    <property type="molecule type" value="Genomic_DNA"/>
</dbReference>
<keyword evidence="3" id="KW-1185">Reference proteome</keyword>
<feature type="region of interest" description="Disordered" evidence="1">
    <location>
        <begin position="1"/>
        <end position="94"/>
    </location>
</feature>
<evidence type="ECO:0000256" key="1">
    <source>
        <dbReference type="SAM" id="MobiDB-lite"/>
    </source>
</evidence>
<protein>
    <submittedName>
        <fullName evidence="2">Uncharacterized protein</fullName>
    </submittedName>
</protein>
<dbReference type="AlphaFoldDB" id="A0A6A6HRA3"/>
<proteinExistence type="predicted"/>
<sequence length="185" mass="20433">MDSEDSWTPEASFTVSEDDHPAAKPDEKAHARDESRSTNAVPSDGGSIDVAYAPSLKKDNVRRKSVQVNELDQDDGGQHSQRLSEPGKETPETPLLCPANDVPPSLYPSYLPYTTQHTILTTAQRILEECCFDFAKRWLPSILQDNGWDCAAYAGQAFWQASTIRLGIKRISPQRCSLLNAQALA</sequence>
<name>A0A6A6HRA3_9PLEO</name>
<dbReference type="GeneID" id="54587609"/>
<dbReference type="Proteomes" id="UP000800094">
    <property type="component" value="Unassembled WGS sequence"/>
</dbReference>
<dbReference type="OrthoDB" id="5324651at2759"/>
<evidence type="ECO:0000313" key="3">
    <source>
        <dbReference type="Proteomes" id="UP000800094"/>
    </source>
</evidence>
<accession>A0A6A6HRA3</accession>
<organism evidence="2 3">
    <name type="scientific">Trematosphaeria pertusa</name>
    <dbReference type="NCBI Taxonomy" id="390896"/>
    <lineage>
        <taxon>Eukaryota</taxon>
        <taxon>Fungi</taxon>
        <taxon>Dikarya</taxon>
        <taxon>Ascomycota</taxon>
        <taxon>Pezizomycotina</taxon>
        <taxon>Dothideomycetes</taxon>
        <taxon>Pleosporomycetidae</taxon>
        <taxon>Pleosporales</taxon>
        <taxon>Massarineae</taxon>
        <taxon>Trematosphaeriaceae</taxon>
        <taxon>Trematosphaeria</taxon>
    </lineage>
</organism>